<evidence type="ECO:0000256" key="1">
    <source>
        <dbReference type="SAM" id="Coils"/>
    </source>
</evidence>
<feature type="region of interest" description="Disordered" evidence="2">
    <location>
        <begin position="138"/>
        <end position="160"/>
    </location>
</feature>
<comment type="caution">
    <text evidence="4">The sequence shown here is derived from an EMBL/GenBank/DDBJ whole genome shotgun (WGS) entry which is preliminary data.</text>
</comment>
<dbReference type="GO" id="GO:0005634">
    <property type="term" value="C:nucleus"/>
    <property type="evidence" value="ECO:0007669"/>
    <property type="project" value="TreeGrafter"/>
</dbReference>
<reference evidence="4" key="1">
    <citation type="submission" date="2023-05" db="EMBL/GenBank/DDBJ databases">
        <title>Nepenthes gracilis genome sequencing.</title>
        <authorList>
            <person name="Fukushima K."/>
        </authorList>
    </citation>
    <scope>NUCLEOTIDE SEQUENCE</scope>
    <source>
        <strain evidence="4">SING2019-196</strain>
    </source>
</reference>
<gene>
    <name evidence="4" type="ORF">Nepgr_012543</name>
</gene>
<evidence type="ECO:0000313" key="4">
    <source>
        <dbReference type="EMBL" id="GMH10702.1"/>
    </source>
</evidence>
<feature type="coiled-coil region" evidence="1">
    <location>
        <begin position="505"/>
        <end position="553"/>
    </location>
</feature>
<dbReference type="PANTHER" id="PTHR21563:SF3">
    <property type="entry name" value="ZINC FINGER C3H1 DOMAIN-CONTAINING PROTEIN"/>
    <property type="match status" value="1"/>
</dbReference>
<feature type="region of interest" description="Disordered" evidence="2">
    <location>
        <begin position="635"/>
        <end position="659"/>
    </location>
</feature>
<feature type="compositionally biased region" description="Polar residues" evidence="2">
    <location>
        <begin position="74"/>
        <end position="95"/>
    </location>
</feature>
<evidence type="ECO:0000313" key="5">
    <source>
        <dbReference type="Proteomes" id="UP001279734"/>
    </source>
</evidence>
<proteinExistence type="predicted"/>
<dbReference type="Proteomes" id="UP001279734">
    <property type="component" value="Unassembled WGS sequence"/>
</dbReference>
<accession>A0AAD3SGA9</accession>
<sequence length="1799" mass="199430">MEETGGELGTSAPGAAASNRNSDLVNKDKPSKTREEGELTSSDEDAPPLCSGGQLTNASTHPSNSVPSAPVRTYAQNLKSGKSISSISPAGSTDIPSHKPIQSGHHRGFFKKKVPFKSTNPGWISPFGMDNNLVIRFSDEDNSDSDTDQQRQEKAPETNTNLHVVNMSKKPPDLPSVKFGNLRKTTRNEGKVLPKVSSNRSFISSMLKARGGSSRSLGSSLAQQRSYSKNSNFVNRCSTTYRDCGKSVVSNNSKLQDLRQLIAIRENELKLKTAQQNREIPSESCRDLKVMNQNKAASRKSQTISVDLPCGTREPDRKRLKITQNNSGQPSSGGQEKYPMESRLGLKEPGLEKSGSIDRSVVDHACHGREIPENELPLRSLGIQIQDQGPCVTANSSLSATMARPRVTLVTSNPDASLANSTVQTSYVEKLKHPSKVNGSHRAALENNITKSNDHFHDAVSEHDKLKSTSDGSLPTHSVMASPDNTSLLNCLGGSTTPVCGDTDLQSLLEIEEKHDKELEEAQEHRRRCEIEERNALRAYRKAQRALAEANAQCTYLYRRRELYAAQFRSLLLDDSNLLWSRQHGQIGDEWNPLNSFSEVNADQIPTSSHLMQAGFHAGNRLGYDSNIQTAEGDAQNRYSPNVEGQTFGSEAYSEPDASTSNLLPHKDNGAANEILSPSNDPNVSAYEDEETFPFDHTSGQTNSEFLKKENDFKERQKNLDGDPTMNHSLDGSRDSLLLEAELRSKLVSRLSTITSSQGNAGSDNREATVVRTADDNIGIRGTQLIGENILPSDPDKTQAPGLGTVYVRVANFQGAAEVDVGNMKTRIIMGNGSVSYPKKSQITDFEGSQNREGNASKLSFAIQNKQQVEERSLNHSPDLAAGTEVTVHSIASTGGRESTSIGFSSSILRSVFCQIKAASSICLNHVLTMNQHTGIYDVCASEMLMSSNDSHQLSVEREICISEVVRNGPVGGSDSYACCTTINPFWPLCMYELRGKCNNEECPWQHLKDSKINVNHDGSASADCQVGFSSKCEKLKDEIEFSSDLIPPTYLLFLDTVKAVAPSYRYQPSWKFGPIWGRVFSICLAVTSSIQIHPPSDEPFLHGNYSCVEIRGNYNRQPLYFQSINNSECPCGSDFTDNDQSLEMALLTLILDVNKVEGVKKSLSVLSRALEADPTSLCLWIVYLLIFYSKAHGDSIDEDDLFSCAVKHNKLSYELWLMYINSCKQLNDRFAAYEKALSFLCSCPPCDGDLGHASACILDLFLQMLNCFSISGNVAKAIERIYGLLHVERDSDEFWYCRLSDILPCLTIPDKCIFWVCCVYVVIYGKLPDKVVQQFEYKKESSLVLIEWPHVHVRAKDKEQLYKLIEMALESIELDLDSVSLENRSDLRSFHLFAVNHVKLVAATDGAEGCRNLLEKYTSQYPSCLELVLLLARTRGWESEGRRFLEFKERLRNWPNAVPGIQCIWNQYAEFAFHNGRSDQAKEIMVQWFNSVCKSQCFEGAVIDDGNGDSKNGVSDPSFELSIEALLSNSNKSDLTFGLLNLSLYWSLENDLLKAHLAVEEALKVAGHEDFKHCVSEHATFLLNYGSLLGKDVSVTGLPDILRSYLGNSCDFPSSDPLPRKFIQDIQKPRLRQLVSYIITPISPDFSTVNLVLEIWFGPSLLPQKFNKMKDLVDFVEAILEVSPSNYTFAISVCKLLSAQPDAIASRSSSISFWASSLLVNTIYQAMPVAPEYVWVEAAGLLANLTTIKAVSESFHRRALSVYPFSIGLWKSFLNTPLEPRSKRWHIVEAARERGIVL</sequence>
<feature type="region of interest" description="Disordered" evidence="2">
    <location>
        <begin position="307"/>
        <end position="340"/>
    </location>
</feature>
<feature type="domain" description="Putative zinc-finger" evidence="3">
    <location>
        <begin position="989"/>
        <end position="1009"/>
    </location>
</feature>
<protein>
    <recommendedName>
        <fullName evidence="3">Putative zinc-finger domain-containing protein</fullName>
    </recommendedName>
</protein>
<feature type="compositionally biased region" description="Polar residues" evidence="2">
    <location>
        <begin position="53"/>
        <end position="67"/>
    </location>
</feature>
<dbReference type="Pfam" id="PF10650">
    <property type="entry name" value="zf-C3H1"/>
    <property type="match status" value="1"/>
</dbReference>
<organism evidence="4 5">
    <name type="scientific">Nepenthes gracilis</name>
    <name type="common">Slender pitcher plant</name>
    <dbReference type="NCBI Taxonomy" id="150966"/>
    <lineage>
        <taxon>Eukaryota</taxon>
        <taxon>Viridiplantae</taxon>
        <taxon>Streptophyta</taxon>
        <taxon>Embryophyta</taxon>
        <taxon>Tracheophyta</taxon>
        <taxon>Spermatophyta</taxon>
        <taxon>Magnoliopsida</taxon>
        <taxon>eudicotyledons</taxon>
        <taxon>Gunneridae</taxon>
        <taxon>Pentapetalae</taxon>
        <taxon>Caryophyllales</taxon>
        <taxon>Nepenthaceae</taxon>
        <taxon>Nepenthes</taxon>
    </lineage>
</organism>
<feature type="compositionally biased region" description="Basic and acidic residues" evidence="2">
    <location>
        <begin position="25"/>
        <end position="37"/>
    </location>
</feature>
<dbReference type="EMBL" id="BSYO01000010">
    <property type="protein sequence ID" value="GMH10702.1"/>
    <property type="molecule type" value="Genomic_DNA"/>
</dbReference>
<dbReference type="InterPro" id="IPR011990">
    <property type="entry name" value="TPR-like_helical_dom_sf"/>
</dbReference>
<name>A0AAD3SGA9_NEPGR</name>
<dbReference type="SUPFAM" id="SSF48452">
    <property type="entry name" value="TPR-like"/>
    <property type="match status" value="1"/>
</dbReference>
<dbReference type="PANTHER" id="PTHR21563">
    <property type="entry name" value="ZINC FINGER C3H1 DOMAIN-CONTAINING PROTEIN"/>
    <property type="match status" value="1"/>
</dbReference>
<dbReference type="GO" id="GO:0000178">
    <property type="term" value="C:exosome (RNase complex)"/>
    <property type="evidence" value="ECO:0007669"/>
    <property type="project" value="TreeGrafter"/>
</dbReference>
<feature type="compositionally biased region" description="Polar residues" evidence="2">
    <location>
        <begin position="322"/>
        <end position="334"/>
    </location>
</feature>
<dbReference type="InterPro" id="IPR019607">
    <property type="entry name" value="Putative_zinc-finger_domain"/>
</dbReference>
<dbReference type="InterPro" id="IPR039278">
    <property type="entry name" value="Red1"/>
</dbReference>
<keyword evidence="1" id="KW-0175">Coiled coil</keyword>
<evidence type="ECO:0000256" key="2">
    <source>
        <dbReference type="SAM" id="MobiDB-lite"/>
    </source>
</evidence>
<feature type="compositionally biased region" description="Polar residues" evidence="2">
    <location>
        <begin position="637"/>
        <end position="649"/>
    </location>
</feature>
<keyword evidence="5" id="KW-1185">Reference proteome</keyword>
<feature type="compositionally biased region" description="Basic residues" evidence="2">
    <location>
        <begin position="104"/>
        <end position="113"/>
    </location>
</feature>
<feature type="region of interest" description="Disordered" evidence="2">
    <location>
        <begin position="1"/>
        <end position="113"/>
    </location>
</feature>
<evidence type="ECO:0000259" key="3">
    <source>
        <dbReference type="Pfam" id="PF10650"/>
    </source>
</evidence>